<dbReference type="Gene3D" id="6.10.250.2560">
    <property type="match status" value="1"/>
</dbReference>
<organism evidence="4 5">
    <name type="scientific">Toxocara canis</name>
    <name type="common">Canine roundworm</name>
    <dbReference type="NCBI Taxonomy" id="6265"/>
    <lineage>
        <taxon>Eukaryota</taxon>
        <taxon>Metazoa</taxon>
        <taxon>Ecdysozoa</taxon>
        <taxon>Nematoda</taxon>
        <taxon>Chromadorea</taxon>
        <taxon>Rhabditida</taxon>
        <taxon>Spirurina</taxon>
        <taxon>Ascaridomorpha</taxon>
        <taxon>Ascaridoidea</taxon>
        <taxon>Toxocaridae</taxon>
        <taxon>Toxocara</taxon>
    </lineage>
</organism>
<dbReference type="WBParaSite" id="TCNE_0001493701-mRNA-1">
    <property type="protein sequence ID" value="TCNE_0001493701-mRNA-1"/>
    <property type="gene ID" value="TCNE_0001493701"/>
</dbReference>
<dbReference type="Proteomes" id="UP000050794">
    <property type="component" value="Unassembled WGS sequence"/>
</dbReference>
<dbReference type="PROSITE" id="PS51391">
    <property type="entry name" value="CID"/>
    <property type="match status" value="1"/>
</dbReference>
<proteinExistence type="predicted"/>
<protein>
    <submittedName>
        <fullName evidence="5">CID domain-containing protein</fullName>
    </submittedName>
</protein>
<dbReference type="InterPro" id="IPR006569">
    <property type="entry name" value="CID_dom"/>
</dbReference>
<dbReference type="SMART" id="SM00582">
    <property type="entry name" value="RPR"/>
    <property type="match status" value="1"/>
</dbReference>
<feature type="domain" description="CID" evidence="2">
    <location>
        <begin position="29"/>
        <end position="193"/>
    </location>
</feature>
<dbReference type="AlphaFoldDB" id="A0A183V2G7"/>
<dbReference type="PANTHER" id="PTHR12460">
    <property type="entry name" value="CYCLIN-DEPENDENT KINASE INHIBITOR-RELATED PROTEIN"/>
    <property type="match status" value="1"/>
</dbReference>
<evidence type="ECO:0000259" key="2">
    <source>
        <dbReference type="PROSITE" id="PS51391"/>
    </source>
</evidence>
<dbReference type="Pfam" id="PF04818">
    <property type="entry name" value="CID"/>
    <property type="match status" value="1"/>
</dbReference>
<dbReference type="GO" id="GO:0000993">
    <property type="term" value="F:RNA polymerase II complex binding"/>
    <property type="evidence" value="ECO:0007669"/>
    <property type="project" value="TreeGrafter"/>
</dbReference>
<dbReference type="InterPro" id="IPR032337">
    <property type="entry name" value="RPRD1A/B_C"/>
</dbReference>
<keyword evidence="4" id="KW-1185">Reference proteome</keyword>
<evidence type="ECO:0000313" key="4">
    <source>
        <dbReference type="Proteomes" id="UP000050794"/>
    </source>
</evidence>
<dbReference type="GO" id="GO:0031124">
    <property type="term" value="P:mRNA 3'-end processing"/>
    <property type="evidence" value="ECO:0007669"/>
    <property type="project" value="TreeGrafter"/>
</dbReference>
<dbReference type="InterPro" id="IPR008942">
    <property type="entry name" value="ENTH_VHS"/>
</dbReference>
<accession>A0A183V2G7</accession>
<evidence type="ECO:0000256" key="1">
    <source>
        <dbReference type="SAM" id="MobiDB-lite"/>
    </source>
</evidence>
<dbReference type="Gene3D" id="1.25.40.90">
    <property type="match status" value="1"/>
</dbReference>
<reference evidence="3 4" key="2">
    <citation type="submission" date="2018-11" db="EMBL/GenBank/DDBJ databases">
        <authorList>
            <consortium name="Pathogen Informatics"/>
        </authorList>
    </citation>
    <scope>NUCLEOTIDE SEQUENCE [LARGE SCALE GENOMIC DNA]</scope>
</reference>
<dbReference type="EMBL" id="UYWY01022537">
    <property type="protein sequence ID" value="VDM46258.1"/>
    <property type="molecule type" value="Genomic_DNA"/>
</dbReference>
<reference evidence="5" key="1">
    <citation type="submission" date="2016-06" db="UniProtKB">
        <authorList>
            <consortium name="WormBaseParasite"/>
        </authorList>
    </citation>
    <scope>IDENTIFICATION</scope>
</reference>
<evidence type="ECO:0000313" key="3">
    <source>
        <dbReference type="EMBL" id="VDM46258.1"/>
    </source>
</evidence>
<evidence type="ECO:0000313" key="5">
    <source>
        <dbReference type="WBParaSite" id="TCNE_0001493701-mRNA-1"/>
    </source>
</evidence>
<dbReference type="PANTHER" id="PTHR12460:SF0">
    <property type="entry name" value="CID DOMAIN-CONTAINING PROTEIN-RELATED"/>
    <property type="match status" value="1"/>
</dbReference>
<dbReference type="Pfam" id="PF16566">
    <property type="entry name" value="CREPT"/>
    <property type="match status" value="1"/>
</dbReference>
<feature type="region of interest" description="Disordered" evidence="1">
    <location>
        <begin position="210"/>
        <end position="248"/>
    </location>
</feature>
<name>A0A183V2G7_TOXCA</name>
<sequence>MPLVAISSNKIGGKHTYARDRDKGLNAIMAGFSEAAMTRRLETLNTTTQSIQTLSMWLLHHQKHNADSIVHLWLKFRLALIQTELAPWQCSDAFISTLELPVSQQEVKKEIRPARLVNLLYLANDVIQNSRRQCPDFMALFYGVLEPAFKHVSMHADSQAVVALKKILRVFRERQIYAPPKIDRLTAVVTSTLTGVRLVEFNVDLGGTPGDASSRLRLTPTTPPHAGKLAADSPQISTPVDESPEPKRSRVENFDFKAMTQTADELLTVLKKLEDPPSADADTRQLIASFPESIANPSLLKPIKREAEARALKEKIEEAEPVVKEYCERLVEEMGERRNVQRLMSDYIEFLKADSLRNEELLNSVKEKFAKLDSEKAAVKKHLESLPDLSDIPADALTPLPSLSELFKSSNSKVT</sequence>
<gene>
    <name evidence="3" type="ORF">TCNE_LOCUS14937</name>
</gene>